<name>A0A1I1A1V3_9CELL</name>
<accession>A0A1I1A1V3</accession>
<organism evidence="3 4">
    <name type="scientific">Cellulomonas marina</name>
    <dbReference type="NCBI Taxonomy" id="988821"/>
    <lineage>
        <taxon>Bacteria</taxon>
        <taxon>Bacillati</taxon>
        <taxon>Actinomycetota</taxon>
        <taxon>Actinomycetes</taxon>
        <taxon>Micrococcales</taxon>
        <taxon>Cellulomonadaceae</taxon>
        <taxon>Cellulomonas</taxon>
    </lineage>
</organism>
<proteinExistence type="predicted"/>
<dbReference type="Pfam" id="PF13794">
    <property type="entry name" value="MiaE_2"/>
    <property type="match status" value="1"/>
</dbReference>
<gene>
    <name evidence="3" type="ORF">SAMN05421867_11460</name>
</gene>
<evidence type="ECO:0000259" key="2">
    <source>
        <dbReference type="Pfam" id="PF13794"/>
    </source>
</evidence>
<evidence type="ECO:0000256" key="1">
    <source>
        <dbReference type="SAM" id="MobiDB-lite"/>
    </source>
</evidence>
<dbReference type="Gene3D" id="1.20.1260.10">
    <property type="match status" value="2"/>
</dbReference>
<dbReference type="OrthoDB" id="3728083at2"/>
<feature type="domain" description="Ferritin-like" evidence="2">
    <location>
        <begin position="47"/>
        <end position="222"/>
    </location>
</feature>
<dbReference type="EMBL" id="FOKA01000014">
    <property type="protein sequence ID" value="SFB31955.1"/>
    <property type="molecule type" value="Genomic_DNA"/>
</dbReference>
<feature type="region of interest" description="Disordered" evidence="1">
    <location>
        <begin position="1"/>
        <end position="39"/>
    </location>
</feature>
<dbReference type="InterPro" id="IPR059125">
    <property type="entry name" value="Ferritin_actino"/>
</dbReference>
<reference evidence="3 4" key="1">
    <citation type="submission" date="2016-10" db="EMBL/GenBank/DDBJ databases">
        <authorList>
            <person name="de Groot N.N."/>
        </authorList>
    </citation>
    <scope>NUCLEOTIDE SEQUENCE [LARGE SCALE GENOMIC DNA]</scope>
    <source>
        <strain evidence="3 4">CGMCC 4.6945</strain>
    </source>
</reference>
<keyword evidence="4" id="KW-1185">Reference proteome</keyword>
<evidence type="ECO:0000313" key="4">
    <source>
        <dbReference type="Proteomes" id="UP000199012"/>
    </source>
</evidence>
<evidence type="ECO:0000313" key="3">
    <source>
        <dbReference type="EMBL" id="SFB31955.1"/>
    </source>
</evidence>
<dbReference type="Proteomes" id="UP000199012">
    <property type="component" value="Unassembled WGS sequence"/>
</dbReference>
<dbReference type="STRING" id="988821.SAMN05421867_11460"/>
<protein>
    <submittedName>
        <fullName evidence="3">tRNA-(MS[2]IO[6]A)-hydroxylase (MiaE)-like</fullName>
    </submittedName>
</protein>
<dbReference type="AlphaFoldDB" id="A0A1I1A1V3"/>
<sequence>MTSTPRRPDTATSRAATTAAADPDARAAGRPGAGAPTDDGCSAADAIALLGLVAELEHESFARLAADAAVAPSLEQSLQLSRLAVEAVARRDRVLTRVTELGGDPVDAMRPYEHMLDDFDARTTPSSWWERLLKVYVGYGVADDFCRLAAAGLDERSRELVLEVLQDASHAELAVAELDAAGAGNDVLAARLALWGRRLVGEALGTVQRLVVEHPTLARLIAERPGARTATGRTGRDATAPGVPVVAAPAAPLAVASPVAASVAAPESGGHGRRFGLHRRRPAAVPVPASVDPATAEATAGIFGELTAEHTRRMTRLGLTA</sequence>
<dbReference type="InterPro" id="IPR012347">
    <property type="entry name" value="Ferritin-like"/>
</dbReference>
<dbReference type="RefSeq" id="WP_090034086.1">
    <property type="nucleotide sequence ID" value="NZ_BONM01000034.1"/>
</dbReference>